<name>A0ABX9N5C2_9MICO</name>
<reference evidence="2 3" key="1">
    <citation type="submission" date="2018-08" db="EMBL/GenBank/DDBJ databases">
        <title>Genome Sequence of Clavibacter michiganensis Subspecies type strains, and the Atypical Peach-Colored Strains Isolated from Tomato.</title>
        <authorList>
            <person name="Osdaghi E."/>
            <person name="Portier P."/>
            <person name="Briand M."/>
            <person name="Jacques M.-A."/>
        </authorList>
    </citation>
    <scope>NUCLEOTIDE SEQUENCE [LARGE SCALE GENOMIC DNA]</scope>
    <source>
        <strain evidence="2 3">CFBP 8216</strain>
    </source>
</reference>
<protein>
    <submittedName>
        <fullName evidence="2">Uncharacterized protein</fullName>
    </submittedName>
</protein>
<evidence type="ECO:0000256" key="1">
    <source>
        <dbReference type="SAM" id="MobiDB-lite"/>
    </source>
</evidence>
<evidence type="ECO:0000313" key="3">
    <source>
        <dbReference type="Proteomes" id="UP000265355"/>
    </source>
</evidence>
<comment type="caution">
    <text evidence="2">The sequence shown here is derived from an EMBL/GenBank/DDBJ whole genome shotgun (WGS) entry which is preliminary data.</text>
</comment>
<dbReference type="EMBL" id="QWEE01000196">
    <property type="protein sequence ID" value="RII90857.1"/>
    <property type="molecule type" value="Genomic_DNA"/>
</dbReference>
<gene>
    <name evidence="2" type="ORF">DZF98_10810</name>
</gene>
<accession>A0ABX9N5C2</accession>
<sequence>MRSMRVSCTVSGWPSSASRSLTSRPGSSQVVWMSARLPNGLVTAARRARCQESYAARASGSAAAERAGSVVVSVT</sequence>
<keyword evidence="3" id="KW-1185">Reference proteome</keyword>
<feature type="region of interest" description="Disordered" evidence="1">
    <location>
        <begin position="1"/>
        <end position="25"/>
    </location>
</feature>
<evidence type="ECO:0000313" key="2">
    <source>
        <dbReference type="EMBL" id="RII90857.1"/>
    </source>
</evidence>
<organism evidence="2 3">
    <name type="scientific">Clavibacter californiensis</name>
    <dbReference type="NCBI Taxonomy" id="1401995"/>
    <lineage>
        <taxon>Bacteria</taxon>
        <taxon>Bacillati</taxon>
        <taxon>Actinomycetota</taxon>
        <taxon>Actinomycetes</taxon>
        <taxon>Micrococcales</taxon>
        <taxon>Microbacteriaceae</taxon>
        <taxon>Clavibacter</taxon>
    </lineage>
</organism>
<dbReference type="Proteomes" id="UP000265355">
    <property type="component" value="Unassembled WGS sequence"/>
</dbReference>
<proteinExistence type="predicted"/>